<dbReference type="Pfam" id="PF00884">
    <property type="entry name" value="Sulfatase"/>
    <property type="match status" value="1"/>
</dbReference>
<comment type="caution">
    <text evidence="3">The sequence shown here is derived from an EMBL/GenBank/DDBJ whole genome shotgun (WGS) entry which is preliminary data.</text>
</comment>
<evidence type="ECO:0000256" key="1">
    <source>
        <dbReference type="ARBA" id="ARBA00008779"/>
    </source>
</evidence>
<dbReference type="SUPFAM" id="SSF53649">
    <property type="entry name" value="Alkaline phosphatase-like"/>
    <property type="match status" value="1"/>
</dbReference>
<dbReference type="Proteomes" id="UP001054902">
    <property type="component" value="Unassembled WGS sequence"/>
</dbReference>
<proteinExistence type="inferred from homology"/>
<evidence type="ECO:0000313" key="3">
    <source>
        <dbReference type="EMBL" id="GFH44951.1"/>
    </source>
</evidence>
<feature type="domain" description="Sulfatase N-terminal" evidence="2">
    <location>
        <begin position="86"/>
        <end position="407"/>
    </location>
</feature>
<comment type="similarity">
    <text evidence="1">Belongs to the sulfatase family.</text>
</comment>
<dbReference type="InterPro" id="IPR000917">
    <property type="entry name" value="Sulfatase_N"/>
</dbReference>
<reference evidence="3 4" key="1">
    <citation type="journal article" date="2021" name="Sci. Rep.">
        <title>The genome of the diatom Chaetoceros tenuissimus carries an ancient integrated fragment of an extant virus.</title>
        <authorList>
            <person name="Hongo Y."/>
            <person name="Kimura K."/>
            <person name="Takaki Y."/>
            <person name="Yoshida Y."/>
            <person name="Baba S."/>
            <person name="Kobayashi G."/>
            <person name="Nagasaki K."/>
            <person name="Hano T."/>
            <person name="Tomaru Y."/>
        </authorList>
    </citation>
    <scope>NUCLEOTIDE SEQUENCE [LARGE SCALE GENOMIC DNA]</scope>
    <source>
        <strain evidence="3 4">NIES-3715</strain>
    </source>
</reference>
<dbReference type="PANTHER" id="PTHR43108">
    <property type="entry name" value="N-ACETYLGLUCOSAMINE-6-SULFATASE FAMILY MEMBER"/>
    <property type="match status" value="1"/>
</dbReference>
<dbReference type="InterPro" id="IPR017850">
    <property type="entry name" value="Alkaline_phosphatase_core_sf"/>
</dbReference>
<protein>
    <submittedName>
        <fullName evidence="3">DUF4976 domain-containing protein</fullName>
    </submittedName>
</protein>
<dbReference type="PANTHER" id="PTHR43108:SF6">
    <property type="entry name" value="N-SULPHOGLUCOSAMINE SULPHOHYDROLASE"/>
    <property type="match status" value="1"/>
</dbReference>
<name>A0AAD3CFN2_9STRA</name>
<accession>A0AAD3CFN2</accession>
<evidence type="ECO:0000313" key="4">
    <source>
        <dbReference type="Proteomes" id="UP001054902"/>
    </source>
</evidence>
<evidence type="ECO:0000259" key="2">
    <source>
        <dbReference type="Pfam" id="PF00884"/>
    </source>
</evidence>
<gene>
    <name evidence="3" type="ORF">CTEN210_01425</name>
</gene>
<dbReference type="Gene3D" id="3.40.720.10">
    <property type="entry name" value="Alkaline Phosphatase, subunit A"/>
    <property type="match status" value="1"/>
</dbReference>
<sequence>MKRSETSPKLSRQMAAFLLLTIVFVVPGLVLLSTTTGKAFLEDLQNFHLSMENSEENILLQNDDDSFDHPPPLQDKRDLQQNEKMNIVFLYGDDWRFDSLGYVNPQVHTPNLDRLAKEGMLFTENAVTTSICWISRACLATGQHYARHETLNLGEPVPFYDYWNETLYGKLTEHNYFTGAVGKWQPGGLQGHMFNVSTNYWGFHFDDQGNHITDMNERDALDFLQNKRKNVNDSFALFVNFFSPHHWDGNPEQYLPQNKTKHLYQDGNITFGPTCTDEYWKKLPPFFNDQNDGRSRWRDRFDEPNKAQKMIKNYYRLISGVDMTCGKILDELDRQNLTDNTLIIFTTDNGYYHSEHGLADKWYAHQESIKVPLIIKDPRMRKDLIGTKNDEFTLSIDLAPTMLTAAGSDIPKRMQGRDMSILYTEESRKRTKQKWRRKWYYEYPGIPGNTGHIPVQALVRKDYKYIYWPTHNYTELFHLPTDHYEINDLARNDTHTEILEKLRKQFLKAQSKAK</sequence>
<dbReference type="AlphaFoldDB" id="A0AAD3CFN2"/>
<dbReference type="EMBL" id="BLLK01000020">
    <property type="protein sequence ID" value="GFH44951.1"/>
    <property type="molecule type" value="Genomic_DNA"/>
</dbReference>
<organism evidence="3 4">
    <name type="scientific">Chaetoceros tenuissimus</name>
    <dbReference type="NCBI Taxonomy" id="426638"/>
    <lineage>
        <taxon>Eukaryota</taxon>
        <taxon>Sar</taxon>
        <taxon>Stramenopiles</taxon>
        <taxon>Ochrophyta</taxon>
        <taxon>Bacillariophyta</taxon>
        <taxon>Coscinodiscophyceae</taxon>
        <taxon>Chaetocerotophycidae</taxon>
        <taxon>Chaetocerotales</taxon>
        <taxon>Chaetocerotaceae</taxon>
        <taxon>Chaetoceros</taxon>
    </lineage>
</organism>
<keyword evidence="4" id="KW-1185">Reference proteome</keyword>